<sequence length="317" mass="34168">MLRYLLRRLAYVAPIAVGVTLIVFLLVHIAPGDPISAILPDDASAEMVAEARREYGLDKPLPVQYGIWLWRAAQGELGTSIRSGRTVASELSMAVGNTFILAVASGLLACVFGVALGLVAGLARDRIADHVTSLVTLAGVSLPHYWVAILLVIVFAVENPWLPPLGIGPDTSDGWRPDWAHLQHLILPAIATALIPMAVIARTMRASVIEALDQDFVTTLHAKGLLPGRRLWHVLRNALPTTLAVTGLQLGNMLGGSVLVETVFAWPGTGFLLANAIFQRDLPVLQGTMLVLSLFFVVLNLAVDLLQSWADPRIRRA</sequence>
<feature type="transmembrane region" description="Helical" evidence="7">
    <location>
        <begin position="134"/>
        <end position="157"/>
    </location>
</feature>
<dbReference type="PANTHER" id="PTHR43163">
    <property type="entry name" value="DIPEPTIDE TRANSPORT SYSTEM PERMEASE PROTEIN DPPB-RELATED"/>
    <property type="match status" value="1"/>
</dbReference>
<evidence type="ECO:0000256" key="2">
    <source>
        <dbReference type="ARBA" id="ARBA00022448"/>
    </source>
</evidence>
<keyword evidence="5 7" id="KW-1133">Transmembrane helix</keyword>
<dbReference type="GO" id="GO:0071916">
    <property type="term" value="F:dipeptide transmembrane transporter activity"/>
    <property type="evidence" value="ECO:0007669"/>
    <property type="project" value="TreeGrafter"/>
</dbReference>
<evidence type="ECO:0000256" key="3">
    <source>
        <dbReference type="ARBA" id="ARBA00022475"/>
    </source>
</evidence>
<gene>
    <name evidence="9" type="ORF">SAMN02745775_102639</name>
</gene>
<dbReference type="Proteomes" id="UP000199473">
    <property type="component" value="Unassembled WGS sequence"/>
</dbReference>
<evidence type="ECO:0000256" key="7">
    <source>
        <dbReference type="RuleBase" id="RU363032"/>
    </source>
</evidence>
<evidence type="ECO:0000256" key="4">
    <source>
        <dbReference type="ARBA" id="ARBA00022692"/>
    </source>
</evidence>
<dbReference type="InterPro" id="IPR035906">
    <property type="entry name" value="MetI-like_sf"/>
</dbReference>
<keyword evidence="2 7" id="KW-0813">Transport</keyword>
<comment type="similarity">
    <text evidence="7">Belongs to the binding-protein-dependent transport system permease family.</text>
</comment>
<evidence type="ECO:0000259" key="8">
    <source>
        <dbReference type="PROSITE" id="PS50928"/>
    </source>
</evidence>
<evidence type="ECO:0000313" key="10">
    <source>
        <dbReference type="Proteomes" id="UP000199473"/>
    </source>
</evidence>
<feature type="transmembrane region" description="Helical" evidence="7">
    <location>
        <begin position="182"/>
        <end position="201"/>
    </location>
</feature>
<dbReference type="InterPro" id="IPR045621">
    <property type="entry name" value="BPD_transp_1_N"/>
</dbReference>
<evidence type="ECO:0000313" key="9">
    <source>
        <dbReference type="EMBL" id="SFK45974.1"/>
    </source>
</evidence>
<feature type="transmembrane region" description="Helical" evidence="7">
    <location>
        <begin position="99"/>
        <end position="122"/>
    </location>
</feature>
<keyword evidence="3" id="KW-1003">Cell membrane</keyword>
<dbReference type="Pfam" id="PF00528">
    <property type="entry name" value="BPD_transp_1"/>
    <property type="match status" value="1"/>
</dbReference>
<dbReference type="EMBL" id="FOSQ01000002">
    <property type="protein sequence ID" value="SFK45974.1"/>
    <property type="molecule type" value="Genomic_DNA"/>
</dbReference>
<keyword evidence="4 7" id="KW-0812">Transmembrane</keyword>
<comment type="subcellular location">
    <subcellularLocation>
        <location evidence="1 7">Cell membrane</location>
        <topology evidence="1 7">Multi-pass membrane protein</topology>
    </subcellularLocation>
</comment>
<dbReference type="Pfam" id="PF19300">
    <property type="entry name" value="BPD_transp_1_N"/>
    <property type="match status" value="1"/>
</dbReference>
<keyword evidence="10" id="KW-1185">Reference proteome</keyword>
<dbReference type="AlphaFoldDB" id="A0A1I3ZPA6"/>
<evidence type="ECO:0000256" key="5">
    <source>
        <dbReference type="ARBA" id="ARBA00022989"/>
    </source>
</evidence>
<dbReference type="Gene3D" id="1.10.3720.10">
    <property type="entry name" value="MetI-like"/>
    <property type="match status" value="1"/>
</dbReference>
<feature type="domain" description="ABC transmembrane type-1" evidence="8">
    <location>
        <begin position="95"/>
        <end position="307"/>
    </location>
</feature>
<evidence type="ECO:0000256" key="6">
    <source>
        <dbReference type="ARBA" id="ARBA00023136"/>
    </source>
</evidence>
<evidence type="ECO:0000256" key="1">
    <source>
        <dbReference type="ARBA" id="ARBA00004651"/>
    </source>
</evidence>
<dbReference type="CDD" id="cd06261">
    <property type="entry name" value="TM_PBP2"/>
    <property type="match status" value="1"/>
</dbReference>
<accession>A0A1I3ZPA6</accession>
<feature type="transmembrane region" description="Helical" evidence="7">
    <location>
        <begin position="9"/>
        <end position="30"/>
    </location>
</feature>
<reference evidence="9 10" key="1">
    <citation type="submission" date="2016-10" db="EMBL/GenBank/DDBJ databases">
        <authorList>
            <person name="de Groot N.N."/>
        </authorList>
    </citation>
    <scope>NUCLEOTIDE SEQUENCE [LARGE SCALE GENOMIC DNA]</scope>
    <source>
        <strain evidence="9 10">DSM 19981</strain>
    </source>
</reference>
<dbReference type="STRING" id="1123062.SAMN02745775_102639"/>
<dbReference type="OrthoDB" id="9805855at2"/>
<feature type="transmembrane region" description="Helical" evidence="7">
    <location>
        <begin position="284"/>
        <end position="306"/>
    </location>
</feature>
<dbReference type="SUPFAM" id="SSF161098">
    <property type="entry name" value="MetI-like"/>
    <property type="match status" value="1"/>
</dbReference>
<feature type="transmembrane region" description="Helical" evidence="7">
    <location>
        <begin position="258"/>
        <end position="278"/>
    </location>
</feature>
<dbReference type="RefSeq" id="WP_092958881.1">
    <property type="nucleotide sequence ID" value="NZ_FOSQ01000002.1"/>
</dbReference>
<protein>
    <submittedName>
        <fullName evidence="9">Peptide/nickel transport system permease protein</fullName>
    </submittedName>
</protein>
<proteinExistence type="inferred from homology"/>
<dbReference type="PROSITE" id="PS50928">
    <property type="entry name" value="ABC_TM1"/>
    <property type="match status" value="1"/>
</dbReference>
<keyword evidence="6 7" id="KW-0472">Membrane</keyword>
<dbReference type="GO" id="GO:0005886">
    <property type="term" value="C:plasma membrane"/>
    <property type="evidence" value="ECO:0007669"/>
    <property type="project" value="UniProtKB-SubCell"/>
</dbReference>
<dbReference type="InterPro" id="IPR000515">
    <property type="entry name" value="MetI-like"/>
</dbReference>
<dbReference type="PANTHER" id="PTHR43163:SF6">
    <property type="entry name" value="DIPEPTIDE TRANSPORT SYSTEM PERMEASE PROTEIN DPPB-RELATED"/>
    <property type="match status" value="1"/>
</dbReference>
<name>A0A1I3ZPA6_9PROT</name>
<organism evidence="9 10">
    <name type="scientific">Falsiroseomonas stagni DSM 19981</name>
    <dbReference type="NCBI Taxonomy" id="1123062"/>
    <lineage>
        <taxon>Bacteria</taxon>
        <taxon>Pseudomonadati</taxon>
        <taxon>Pseudomonadota</taxon>
        <taxon>Alphaproteobacteria</taxon>
        <taxon>Acetobacterales</taxon>
        <taxon>Roseomonadaceae</taxon>
        <taxon>Falsiroseomonas</taxon>
    </lineage>
</organism>